<dbReference type="EMBL" id="UXUI01010459">
    <property type="protein sequence ID" value="VDD95261.1"/>
    <property type="molecule type" value="Genomic_DNA"/>
</dbReference>
<dbReference type="AlphaFoldDB" id="A0A0N4VIL6"/>
<reference evidence="3" key="1">
    <citation type="submission" date="2017-02" db="UniProtKB">
        <authorList>
            <consortium name="WormBaseParasite"/>
        </authorList>
    </citation>
    <scope>IDENTIFICATION</scope>
</reference>
<reference evidence="1 2" key="2">
    <citation type="submission" date="2018-10" db="EMBL/GenBank/DDBJ databases">
        <authorList>
            <consortium name="Pathogen Informatics"/>
        </authorList>
    </citation>
    <scope>NUCLEOTIDE SEQUENCE [LARGE SCALE GENOMIC DNA]</scope>
</reference>
<dbReference type="Proteomes" id="UP000274131">
    <property type="component" value="Unassembled WGS sequence"/>
</dbReference>
<organism evidence="3">
    <name type="scientific">Enterobius vermicularis</name>
    <name type="common">Human pinworm</name>
    <dbReference type="NCBI Taxonomy" id="51028"/>
    <lineage>
        <taxon>Eukaryota</taxon>
        <taxon>Metazoa</taxon>
        <taxon>Ecdysozoa</taxon>
        <taxon>Nematoda</taxon>
        <taxon>Chromadorea</taxon>
        <taxon>Rhabditida</taxon>
        <taxon>Spirurina</taxon>
        <taxon>Oxyuridomorpha</taxon>
        <taxon>Oxyuroidea</taxon>
        <taxon>Oxyuridae</taxon>
        <taxon>Enterobius</taxon>
    </lineage>
</organism>
<proteinExistence type="predicted"/>
<name>A0A0N4VIL6_ENTVE</name>
<evidence type="ECO:0000313" key="2">
    <source>
        <dbReference type="Proteomes" id="UP000274131"/>
    </source>
</evidence>
<accession>A0A0N4VIL6</accession>
<evidence type="ECO:0000313" key="1">
    <source>
        <dbReference type="EMBL" id="VDD95261.1"/>
    </source>
</evidence>
<dbReference type="WBParaSite" id="EVEC_0001066901-mRNA-1">
    <property type="protein sequence ID" value="EVEC_0001066901-mRNA-1"/>
    <property type="gene ID" value="EVEC_0001066901"/>
</dbReference>
<sequence>MQNRRAFNVPILLTRAADVGEVGDDEAMLEERTVVAETGAVDLVGAVVFVVSTEMYAIFCWSIVKNA</sequence>
<gene>
    <name evidence="1" type="ORF">EVEC_LOCUS10012</name>
</gene>
<evidence type="ECO:0000313" key="3">
    <source>
        <dbReference type="WBParaSite" id="EVEC_0001066901-mRNA-1"/>
    </source>
</evidence>
<protein>
    <submittedName>
        <fullName evidence="1 3">Uncharacterized protein</fullName>
    </submittedName>
</protein>
<keyword evidence="2" id="KW-1185">Reference proteome</keyword>